<gene>
    <name evidence="8" type="ORF">DAT561_0083</name>
</gene>
<name>A0A2Z5Y0A3_9ENTE</name>
<reference evidence="8 9" key="1">
    <citation type="submission" date="2018-01" db="EMBL/GenBank/DDBJ databases">
        <title>Whole genome sequence of Melissococcus plutonius DAT561.</title>
        <authorList>
            <person name="Okumura K."/>
            <person name="Takamatsu D."/>
            <person name="Okura M."/>
        </authorList>
    </citation>
    <scope>NUCLEOTIDE SEQUENCE [LARGE SCALE GENOMIC DNA]</scope>
    <source>
        <strain evidence="8 9">DAT561</strain>
    </source>
</reference>
<keyword evidence="3 6" id="KW-0812">Transmembrane</keyword>
<dbReference type="PANTHER" id="PTHR46795">
    <property type="entry name" value="ABC TRANSPORTER PERMEASE-RELATED-RELATED"/>
    <property type="match status" value="1"/>
</dbReference>
<keyword evidence="6" id="KW-0813">Transport</keyword>
<dbReference type="GeneID" id="57042652"/>
<keyword evidence="2 6" id="KW-1003">Cell membrane</keyword>
<dbReference type="GO" id="GO:0055085">
    <property type="term" value="P:transmembrane transport"/>
    <property type="evidence" value="ECO:0007669"/>
    <property type="project" value="UniProtKB-UniRule"/>
</dbReference>
<feature type="transmembrane region" description="Helical" evidence="6">
    <location>
        <begin position="486"/>
        <end position="508"/>
    </location>
</feature>
<feature type="transmembrane region" description="Helical" evidence="6">
    <location>
        <begin position="572"/>
        <end position="594"/>
    </location>
</feature>
<feature type="domain" description="ABC3 transporter permease C-terminal" evidence="7">
    <location>
        <begin position="63"/>
        <end position="178"/>
    </location>
</feature>
<evidence type="ECO:0000256" key="1">
    <source>
        <dbReference type="ARBA" id="ARBA00004651"/>
    </source>
</evidence>
<evidence type="ECO:0000256" key="3">
    <source>
        <dbReference type="ARBA" id="ARBA00022692"/>
    </source>
</evidence>
<feature type="transmembrane region" description="Helical" evidence="6">
    <location>
        <begin position="196"/>
        <end position="218"/>
    </location>
</feature>
<dbReference type="InterPro" id="IPR027022">
    <property type="entry name" value="ABC_permease_BceB-typ"/>
</dbReference>
<dbReference type="PANTHER" id="PTHR46795:SF3">
    <property type="entry name" value="ABC TRANSPORTER PERMEASE"/>
    <property type="match status" value="1"/>
</dbReference>
<proteinExistence type="inferred from homology"/>
<feature type="transmembrane region" description="Helical" evidence="6">
    <location>
        <begin position="18"/>
        <end position="36"/>
    </location>
</feature>
<feature type="transmembrane region" description="Helical" evidence="6">
    <location>
        <begin position="230"/>
        <end position="256"/>
    </location>
</feature>
<protein>
    <submittedName>
        <fullName evidence="8">Putative antimicrobial peptide ABC exporter, membrane-spanningpermease subunit</fullName>
    </submittedName>
</protein>
<evidence type="ECO:0000256" key="6">
    <source>
        <dbReference type="PIRNR" id="PIRNR018968"/>
    </source>
</evidence>
<dbReference type="AlphaFoldDB" id="A0A2Z5Y0A3"/>
<dbReference type="InterPro" id="IPR052536">
    <property type="entry name" value="ABC-4_Integral_Memb_Prot"/>
</dbReference>
<accession>A0A2Z5Y0A3</accession>
<feature type="transmembrane region" description="Helical" evidence="6">
    <location>
        <begin position="101"/>
        <end position="131"/>
    </location>
</feature>
<dbReference type="Proteomes" id="UP000269226">
    <property type="component" value="Chromosome"/>
</dbReference>
<evidence type="ECO:0000256" key="2">
    <source>
        <dbReference type="ARBA" id="ARBA00022475"/>
    </source>
</evidence>
<feature type="transmembrane region" description="Helical" evidence="6">
    <location>
        <begin position="151"/>
        <end position="175"/>
    </location>
</feature>
<dbReference type="GO" id="GO:0005886">
    <property type="term" value="C:plasma membrane"/>
    <property type="evidence" value="ECO:0007669"/>
    <property type="project" value="UniProtKB-SubCell"/>
</dbReference>
<evidence type="ECO:0000256" key="5">
    <source>
        <dbReference type="ARBA" id="ARBA00023136"/>
    </source>
</evidence>
<evidence type="ECO:0000256" key="4">
    <source>
        <dbReference type="ARBA" id="ARBA00022989"/>
    </source>
</evidence>
<dbReference type="InterPro" id="IPR003838">
    <property type="entry name" value="ABC3_permease_C"/>
</dbReference>
<evidence type="ECO:0000259" key="7">
    <source>
        <dbReference type="Pfam" id="PF02687"/>
    </source>
</evidence>
<keyword evidence="5 6" id="KW-0472">Membrane</keyword>
<organism evidence="8 9">
    <name type="scientific">Melissococcus plutonius</name>
    <dbReference type="NCBI Taxonomy" id="33970"/>
    <lineage>
        <taxon>Bacteria</taxon>
        <taxon>Bacillati</taxon>
        <taxon>Bacillota</taxon>
        <taxon>Bacilli</taxon>
        <taxon>Lactobacillales</taxon>
        <taxon>Enterococcaceae</taxon>
        <taxon>Melissococcus</taxon>
    </lineage>
</organism>
<dbReference type="Pfam" id="PF02687">
    <property type="entry name" value="FtsX"/>
    <property type="match status" value="1"/>
</dbReference>
<sequence length="604" mass="69091">MISLKLAFLGLKGKLKDYLILFSGLIISIGVFYMFQSLAHNASLNKSTQLGSVFTLIFHLGTILLIIITLVYFIYANTFLLNLKRKLYAIYMMLGANKSKISLLIFTETISIGILTIPIGLLIGMGLTVLVNQLLIKTLAIHENFILYADFSSILSTCLFFSLCFLFMAIMNVIALSKNSLISLLKKQENPEYKPFNYRLILTQSIAGLLFLSIAYYLMIHFMQFKFMALIGILITILLGTYFTIHSLTILLLRILQKNNYFYFNRLNSVFIAQLTYRISNYTQVLSIVSLLFALALGALTVGVGFKNEAYEIADGTYYYDLVINNAKSLSSEKLSILSIQNQTNYSIKEDAKSIYFLKEDFKSHPFIVNQVAFDGKINQQKFSATTLEKNPYAMMSLRSLLTNKQQAKEILFLPRQSLNKIKAPSKTVTLIKTTNFKKNLPKIKQLIQYMQPKKSNSSEDNLSAETNQKYSKYQEIRAIMVGFEYMGFFLSFSFLVMLISCLLFKILSGVTVDKNRYLILSKLGASKKEIKHVVFKELLATFLLPAILGVIDVLFGLQLFRSLLLNPYQTIIFPILIFLMVYIFYFLITYTMYIKSLFSHFKY</sequence>
<feature type="transmembrane region" description="Helical" evidence="6">
    <location>
        <begin position="56"/>
        <end position="80"/>
    </location>
</feature>
<feature type="transmembrane region" description="Helical" evidence="6">
    <location>
        <begin position="539"/>
        <end position="560"/>
    </location>
</feature>
<comment type="subcellular location">
    <subcellularLocation>
        <location evidence="1 6">Cell membrane</location>
        <topology evidence="1 6">Multi-pass membrane protein</topology>
    </subcellularLocation>
</comment>
<evidence type="ECO:0000313" key="9">
    <source>
        <dbReference type="Proteomes" id="UP000269226"/>
    </source>
</evidence>
<feature type="transmembrane region" description="Helical" evidence="6">
    <location>
        <begin position="285"/>
        <end position="306"/>
    </location>
</feature>
<evidence type="ECO:0000313" key="8">
    <source>
        <dbReference type="EMBL" id="BBC60251.1"/>
    </source>
</evidence>
<dbReference type="RefSeq" id="WP_126347177.1">
    <property type="nucleotide sequence ID" value="NZ_AP018492.1"/>
</dbReference>
<keyword evidence="4 6" id="KW-1133">Transmembrane helix</keyword>
<dbReference type="EMBL" id="AP018492">
    <property type="protein sequence ID" value="BBC60251.1"/>
    <property type="molecule type" value="Genomic_DNA"/>
</dbReference>
<dbReference type="PIRSF" id="PIRSF018968">
    <property type="entry name" value="ABC_permease_BceB"/>
    <property type="match status" value="1"/>
</dbReference>
<comment type="similarity">
    <text evidence="6">Belongs to the ABC-4 integral membrane protein family.</text>
</comment>